<protein>
    <recommendedName>
        <fullName evidence="2">Voltage-gated hydrogen channel 1</fullName>
    </recommendedName>
    <alternativeName>
        <fullName evidence="12">Hydrogen voltage-gated channel 1</fullName>
    </alternativeName>
</protein>
<feature type="transmembrane region" description="Helical" evidence="15">
    <location>
        <begin position="58"/>
        <end position="76"/>
    </location>
</feature>
<organism evidence="17 18">
    <name type="scientific">Ridgeia piscesae</name>
    <name type="common">Tubeworm</name>
    <dbReference type="NCBI Taxonomy" id="27915"/>
    <lineage>
        <taxon>Eukaryota</taxon>
        <taxon>Metazoa</taxon>
        <taxon>Spiralia</taxon>
        <taxon>Lophotrochozoa</taxon>
        <taxon>Annelida</taxon>
        <taxon>Polychaeta</taxon>
        <taxon>Sedentaria</taxon>
        <taxon>Canalipalpata</taxon>
        <taxon>Sabellida</taxon>
        <taxon>Siboglinidae</taxon>
        <taxon>Ridgeia</taxon>
    </lineage>
</organism>
<dbReference type="AlphaFoldDB" id="A0AAD9JY12"/>
<feature type="compositionally biased region" description="Polar residues" evidence="14">
    <location>
        <begin position="264"/>
        <end position="273"/>
    </location>
</feature>
<feature type="region of interest" description="Disordered" evidence="14">
    <location>
        <begin position="257"/>
        <end position="384"/>
    </location>
</feature>
<dbReference type="InterPro" id="IPR031846">
    <property type="entry name" value="Hvcn1"/>
</dbReference>
<feature type="transmembrane region" description="Helical" evidence="15">
    <location>
        <begin position="88"/>
        <end position="108"/>
    </location>
</feature>
<evidence type="ECO:0000256" key="1">
    <source>
        <dbReference type="ARBA" id="ARBA00004651"/>
    </source>
</evidence>
<evidence type="ECO:0000256" key="15">
    <source>
        <dbReference type="SAM" id="Phobius"/>
    </source>
</evidence>
<evidence type="ECO:0000259" key="16">
    <source>
        <dbReference type="Pfam" id="PF00520"/>
    </source>
</evidence>
<dbReference type="GO" id="GO:0034702">
    <property type="term" value="C:monoatomic ion channel complex"/>
    <property type="evidence" value="ECO:0007669"/>
    <property type="project" value="UniProtKB-KW"/>
</dbReference>
<name>A0AAD9JY12_RIDPI</name>
<keyword evidence="11" id="KW-0407">Ion channel</keyword>
<keyword evidence="5 15" id="KW-0812">Transmembrane</keyword>
<dbReference type="GO" id="GO:0030171">
    <property type="term" value="F:voltage-gated proton channel activity"/>
    <property type="evidence" value="ECO:0007669"/>
    <property type="project" value="InterPro"/>
</dbReference>
<keyword evidence="7 15" id="KW-1133">Transmembrane helix</keyword>
<feature type="compositionally biased region" description="Polar residues" evidence="14">
    <location>
        <begin position="308"/>
        <end position="318"/>
    </location>
</feature>
<dbReference type="GO" id="GO:0005886">
    <property type="term" value="C:plasma membrane"/>
    <property type="evidence" value="ECO:0007669"/>
    <property type="project" value="UniProtKB-SubCell"/>
</dbReference>
<dbReference type="InterPro" id="IPR005821">
    <property type="entry name" value="Ion_trans_dom"/>
</dbReference>
<evidence type="ECO:0000256" key="7">
    <source>
        <dbReference type="ARBA" id="ARBA00022989"/>
    </source>
</evidence>
<comment type="subcellular location">
    <subcellularLocation>
        <location evidence="1">Cell membrane</location>
        <topology evidence="1">Multi-pass membrane protein</topology>
    </subcellularLocation>
</comment>
<evidence type="ECO:0000256" key="9">
    <source>
        <dbReference type="ARBA" id="ARBA00023065"/>
    </source>
</evidence>
<evidence type="ECO:0000256" key="11">
    <source>
        <dbReference type="ARBA" id="ARBA00023303"/>
    </source>
</evidence>
<feature type="compositionally biased region" description="Polar residues" evidence="14">
    <location>
        <begin position="340"/>
        <end position="357"/>
    </location>
</feature>
<keyword evidence="8 13" id="KW-0175">Coiled coil</keyword>
<keyword evidence="6" id="KW-0851">Voltage-gated channel</keyword>
<keyword evidence="4" id="KW-1003">Cell membrane</keyword>
<accession>A0AAD9JY12</accession>
<keyword evidence="18" id="KW-1185">Reference proteome</keyword>
<feature type="compositionally biased region" description="Basic and acidic residues" evidence="14">
    <location>
        <begin position="274"/>
        <end position="288"/>
    </location>
</feature>
<dbReference type="EMBL" id="JAODUO010001585">
    <property type="protein sequence ID" value="KAK2161374.1"/>
    <property type="molecule type" value="Genomic_DNA"/>
</dbReference>
<feature type="coiled-coil region" evidence="13">
    <location>
        <begin position="154"/>
        <end position="188"/>
    </location>
</feature>
<evidence type="ECO:0000256" key="12">
    <source>
        <dbReference type="ARBA" id="ARBA00031989"/>
    </source>
</evidence>
<dbReference type="Pfam" id="PF00520">
    <property type="entry name" value="Ion_trans"/>
    <property type="match status" value="1"/>
</dbReference>
<evidence type="ECO:0000313" key="18">
    <source>
        <dbReference type="Proteomes" id="UP001209878"/>
    </source>
</evidence>
<gene>
    <name evidence="17" type="ORF">NP493_1587g00043</name>
</gene>
<keyword evidence="9" id="KW-0406">Ion transport</keyword>
<evidence type="ECO:0000256" key="10">
    <source>
        <dbReference type="ARBA" id="ARBA00023136"/>
    </source>
</evidence>
<evidence type="ECO:0000256" key="4">
    <source>
        <dbReference type="ARBA" id="ARBA00022475"/>
    </source>
</evidence>
<dbReference type="PANTHER" id="PTHR46480:SF1">
    <property type="entry name" value="VOLTAGE-GATED HYDROGEN CHANNEL 1"/>
    <property type="match status" value="1"/>
</dbReference>
<feature type="compositionally biased region" description="Basic and acidic residues" evidence="14">
    <location>
        <begin position="324"/>
        <end position="339"/>
    </location>
</feature>
<keyword evidence="10 15" id="KW-0472">Membrane</keyword>
<evidence type="ECO:0000256" key="8">
    <source>
        <dbReference type="ARBA" id="ARBA00023054"/>
    </source>
</evidence>
<evidence type="ECO:0000256" key="6">
    <source>
        <dbReference type="ARBA" id="ARBA00022882"/>
    </source>
</evidence>
<comment type="caution">
    <text evidence="17">The sequence shown here is derived from an EMBL/GenBank/DDBJ whole genome shotgun (WGS) entry which is preliminary data.</text>
</comment>
<evidence type="ECO:0000256" key="3">
    <source>
        <dbReference type="ARBA" id="ARBA00022448"/>
    </source>
</evidence>
<dbReference type="PANTHER" id="PTHR46480">
    <property type="entry name" value="F20B24.22"/>
    <property type="match status" value="1"/>
</dbReference>
<reference evidence="17" key="1">
    <citation type="journal article" date="2023" name="Mol. Biol. Evol.">
        <title>Third-Generation Sequencing Reveals the Adaptive Role of the Epigenome in Three Deep-Sea Polychaetes.</title>
        <authorList>
            <person name="Perez M."/>
            <person name="Aroh O."/>
            <person name="Sun Y."/>
            <person name="Lan Y."/>
            <person name="Juniper S.K."/>
            <person name="Young C.R."/>
            <person name="Angers B."/>
            <person name="Qian P.Y."/>
        </authorList>
    </citation>
    <scope>NUCLEOTIDE SEQUENCE</scope>
    <source>
        <strain evidence="17">R07B-5</strain>
    </source>
</reference>
<evidence type="ECO:0000256" key="2">
    <source>
        <dbReference type="ARBA" id="ARBA00015897"/>
    </source>
</evidence>
<evidence type="ECO:0000313" key="17">
    <source>
        <dbReference type="EMBL" id="KAK2161374.1"/>
    </source>
</evidence>
<feature type="compositionally biased region" description="Basic and acidic residues" evidence="14">
    <location>
        <begin position="363"/>
        <end position="373"/>
    </location>
</feature>
<dbReference type="Gene3D" id="1.20.120.350">
    <property type="entry name" value="Voltage-gated potassium channels. Chain C"/>
    <property type="match status" value="1"/>
</dbReference>
<evidence type="ECO:0000256" key="5">
    <source>
        <dbReference type="ARBA" id="ARBA00022692"/>
    </source>
</evidence>
<dbReference type="Proteomes" id="UP001209878">
    <property type="component" value="Unassembled WGS sequence"/>
</dbReference>
<sequence length="522" mass="58238">MSWTRHCFSFVATRNYKCINKNIIFHAVPPGDNQSNYQSAKNDDDDSLKLVEQIFHDVQLAIISVFLLEILLRIVAQAVDMLDDRWQIFDCLVVLVTFALYLSLTVMVKGKTFTYPSGYVIALRLWRMPRIYRVIVWPYRSRMTSEAIAHRKTIKFAEENLYAAQQKLDQQQNEIEYLKEQLRKTYAAQMNRHPHSEVEATITDENFRLDTITPSHLPPDAPFPHTEQDGLRLHLYAPNGTIFASHTPRSSMSSNIFPVISLPGTPQSISSSRLTEDPPDGARERYPDVVEDTQSADTVSRGGCHGNANVTGRASSDPNLFCGNDERAYSYKDKHKSSQSDDGIQSSETNVGINSVGSHRRVTRDNAARRHSDTMVTSSEVSITVDGENAKEREESHVTMQQENVLPAEVTLPDDVTPVDDTTNRDSTVAQRINVLITIAAIPDADYLGATYVNAAFVPLPPLPTLPPPSPAPTGVEEEQEILRIAQVPFHLVNSCDETFLEVSSPYPGSSHRSTLGLGVIS</sequence>
<dbReference type="InterPro" id="IPR027359">
    <property type="entry name" value="Volt_channel_dom_sf"/>
</dbReference>
<feature type="domain" description="Ion transport" evidence="16">
    <location>
        <begin position="50"/>
        <end position="135"/>
    </location>
</feature>
<keyword evidence="3" id="KW-0813">Transport</keyword>
<evidence type="ECO:0000256" key="14">
    <source>
        <dbReference type="SAM" id="MobiDB-lite"/>
    </source>
</evidence>
<proteinExistence type="predicted"/>
<evidence type="ECO:0000256" key="13">
    <source>
        <dbReference type="SAM" id="Coils"/>
    </source>
</evidence>